<dbReference type="EMBL" id="CP003349">
    <property type="protein sequence ID" value="AFD05969.1"/>
    <property type="molecule type" value="Genomic_DNA"/>
</dbReference>
<evidence type="ECO:0000256" key="1">
    <source>
        <dbReference type="SAM" id="Coils"/>
    </source>
</evidence>
<name>H8KPS1_SOLCM</name>
<dbReference type="Proteomes" id="UP000007590">
    <property type="component" value="Chromosome"/>
</dbReference>
<evidence type="ECO:0000313" key="3">
    <source>
        <dbReference type="Proteomes" id="UP000007590"/>
    </source>
</evidence>
<dbReference type="RefSeq" id="WP_014679197.1">
    <property type="nucleotide sequence ID" value="NC_017770.1"/>
</dbReference>
<dbReference type="STRING" id="929556.Solca_0854"/>
<feature type="coiled-coil region" evidence="1">
    <location>
        <begin position="2"/>
        <end position="29"/>
    </location>
</feature>
<evidence type="ECO:0000313" key="2">
    <source>
        <dbReference type="EMBL" id="AFD05969.1"/>
    </source>
</evidence>
<reference evidence="2" key="1">
    <citation type="submission" date="2012-02" db="EMBL/GenBank/DDBJ databases">
        <title>The complete genome of Solitalea canadensis DSM 3403.</title>
        <authorList>
            <consortium name="US DOE Joint Genome Institute (JGI-PGF)"/>
            <person name="Lucas S."/>
            <person name="Copeland A."/>
            <person name="Lapidus A."/>
            <person name="Glavina del Rio T."/>
            <person name="Dalin E."/>
            <person name="Tice H."/>
            <person name="Bruce D."/>
            <person name="Goodwin L."/>
            <person name="Pitluck S."/>
            <person name="Peters L."/>
            <person name="Ovchinnikova G."/>
            <person name="Lu M."/>
            <person name="Kyrpides N."/>
            <person name="Mavromatis K."/>
            <person name="Ivanova N."/>
            <person name="Brettin T."/>
            <person name="Detter J.C."/>
            <person name="Han C."/>
            <person name="Larimer F."/>
            <person name="Land M."/>
            <person name="Hauser L."/>
            <person name="Markowitz V."/>
            <person name="Cheng J.-F."/>
            <person name="Hugenholtz P."/>
            <person name="Woyke T."/>
            <person name="Wu D."/>
            <person name="Spring S."/>
            <person name="Schroeder M."/>
            <person name="Kopitz M."/>
            <person name="Brambilla E."/>
            <person name="Klenk H.-P."/>
            <person name="Eisen J.A."/>
        </authorList>
    </citation>
    <scope>NUCLEOTIDE SEQUENCE</scope>
    <source>
        <strain evidence="2">DSM 3403</strain>
    </source>
</reference>
<keyword evidence="1" id="KW-0175">Coiled coil</keyword>
<gene>
    <name evidence="2" type="ordered locus">Solca_0854</name>
</gene>
<proteinExistence type="predicted"/>
<accession>H8KPS1</accession>
<dbReference type="HOGENOM" id="CLU_2234806_0_0_10"/>
<keyword evidence="3" id="KW-1185">Reference proteome</keyword>
<dbReference type="AlphaFoldDB" id="H8KPS1"/>
<dbReference type="KEGG" id="scn:Solca_0854"/>
<sequence>MGELTNEQFEQLQARIKELEGDLSAKQGELDGAADVIADLKNKNVEVAAAASSLPTVSFDKKKYKVVIPCFEVEGKKYTAADLTTNSKLVAELVKMEAGVLEPVE</sequence>
<protein>
    <submittedName>
        <fullName evidence="2">Uncharacterized protein</fullName>
    </submittedName>
</protein>
<organism evidence="2 3">
    <name type="scientific">Solitalea canadensis (strain ATCC 29591 / DSM 3403 / JCM 21819 / LMG 8368 / NBRC 15130 / NCIMB 12057 / USAM 9D)</name>
    <name type="common">Flexibacter canadensis</name>
    <dbReference type="NCBI Taxonomy" id="929556"/>
    <lineage>
        <taxon>Bacteria</taxon>
        <taxon>Pseudomonadati</taxon>
        <taxon>Bacteroidota</taxon>
        <taxon>Sphingobacteriia</taxon>
        <taxon>Sphingobacteriales</taxon>
        <taxon>Sphingobacteriaceae</taxon>
        <taxon>Solitalea</taxon>
    </lineage>
</organism>